<dbReference type="Proteomes" id="UP001596086">
    <property type="component" value="Unassembled WGS sequence"/>
</dbReference>
<organism evidence="2 3">
    <name type="scientific">Massilia aerilata</name>
    <dbReference type="NCBI Taxonomy" id="453817"/>
    <lineage>
        <taxon>Bacteria</taxon>
        <taxon>Pseudomonadati</taxon>
        <taxon>Pseudomonadota</taxon>
        <taxon>Betaproteobacteria</taxon>
        <taxon>Burkholderiales</taxon>
        <taxon>Oxalobacteraceae</taxon>
        <taxon>Telluria group</taxon>
        <taxon>Massilia</taxon>
    </lineage>
</organism>
<dbReference type="PROSITE" id="PS51459">
    <property type="entry name" value="FIDO"/>
    <property type="match status" value="1"/>
</dbReference>
<dbReference type="Gene3D" id="1.10.3290.10">
    <property type="entry name" value="Fido-like domain"/>
    <property type="match status" value="1"/>
</dbReference>
<dbReference type="EMBL" id="JBHSMZ010000010">
    <property type="protein sequence ID" value="MFC5549873.1"/>
    <property type="molecule type" value="Genomic_DNA"/>
</dbReference>
<evidence type="ECO:0000313" key="2">
    <source>
        <dbReference type="EMBL" id="MFC5549873.1"/>
    </source>
</evidence>
<dbReference type="InterPro" id="IPR003812">
    <property type="entry name" value="Fido"/>
</dbReference>
<dbReference type="PANTHER" id="PTHR13504:SF38">
    <property type="entry name" value="FIDO DOMAIN-CONTAINING PROTEIN"/>
    <property type="match status" value="1"/>
</dbReference>
<evidence type="ECO:0000313" key="3">
    <source>
        <dbReference type="Proteomes" id="UP001596086"/>
    </source>
</evidence>
<dbReference type="RefSeq" id="WP_379771967.1">
    <property type="nucleotide sequence ID" value="NZ_JBHSMZ010000010.1"/>
</dbReference>
<dbReference type="InterPro" id="IPR040198">
    <property type="entry name" value="Fido_containing"/>
</dbReference>
<dbReference type="Pfam" id="PF02661">
    <property type="entry name" value="Fic"/>
    <property type="match status" value="1"/>
</dbReference>
<accession>A0ABW0RYE6</accession>
<gene>
    <name evidence="2" type="ORF">ACFPO9_15260</name>
</gene>
<comment type="caution">
    <text evidence="2">The sequence shown here is derived from an EMBL/GenBank/DDBJ whole genome shotgun (WGS) entry which is preliminary data.</text>
</comment>
<dbReference type="SUPFAM" id="SSF140931">
    <property type="entry name" value="Fic-like"/>
    <property type="match status" value="1"/>
</dbReference>
<feature type="domain" description="Fido" evidence="1">
    <location>
        <begin position="113"/>
        <end position="274"/>
    </location>
</feature>
<proteinExistence type="predicted"/>
<name>A0ABW0RYE6_9BURK</name>
<protein>
    <submittedName>
        <fullName evidence="2">Fic family protein</fullName>
    </submittedName>
</protein>
<evidence type="ECO:0000259" key="1">
    <source>
        <dbReference type="PROSITE" id="PS51459"/>
    </source>
</evidence>
<dbReference type="PANTHER" id="PTHR13504">
    <property type="entry name" value="FIDO DOMAIN-CONTAINING PROTEIN DDB_G0283145"/>
    <property type="match status" value="1"/>
</dbReference>
<sequence length="390" mass="43495">MYDSPHQFEPLIPSAIPTDLIEKSAEIAQAATRLSGAAHPSSRGTIRELVRSMNSYYSNRIEGQGTHPLNIERALRKEFSDKPDVARLQRVAIAHIEAERELEERAAAGVPAMSSAFLIEAHHALYSRLSEADRTTEDNRIVSPGAIRENEVEVGEHVPPTYSSLPLFMERLDTVFNRKRSWDSQLIAIACLHHRAAWVHPFLDGNGRAVRLQTHCALWPLSDGLWSPSRGLAREQKEYYSQLMIADASRRGDLDGRGNLTTAGLLSWIRFFLDICADQAEYMGKMLDLDGMKRRIGALVTFRAAFDKTVRTEAILPLYHVFAAGPVTRGEFSQMTGLGERTARSLIASLLRTGLLESHTHGGPLKWGLPLDSLQFLFPELYPEAATKAE</sequence>
<reference evidence="3" key="1">
    <citation type="journal article" date="2019" name="Int. J. Syst. Evol. Microbiol.">
        <title>The Global Catalogue of Microorganisms (GCM) 10K type strain sequencing project: providing services to taxonomists for standard genome sequencing and annotation.</title>
        <authorList>
            <consortium name="The Broad Institute Genomics Platform"/>
            <consortium name="The Broad Institute Genome Sequencing Center for Infectious Disease"/>
            <person name="Wu L."/>
            <person name="Ma J."/>
        </authorList>
    </citation>
    <scope>NUCLEOTIDE SEQUENCE [LARGE SCALE GENOMIC DNA]</scope>
    <source>
        <strain evidence="3">CGMCC 4.5798</strain>
    </source>
</reference>
<dbReference type="InterPro" id="IPR036597">
    <property type="entry name" value="Fido-like_dom_sf"/>
</dbReference>
<keyword evidence="3" id="KW-1185">Reference proteome</keyword>